<dbReference type="EMBL" id="BBWV01000002">
    <property type="protein sequence ID" value="GAO43739.1"/>
    <property type="molecule type" value="Genomic_DNA"/>
</dbReference>
<reference evidence="1 2" key="1">
    <citation type="submission" date="2015-04" db="EMBL/GenBank/DDBJ databases">
        <title>Whole genome shotgun sequence of Flavihumibacter petaseus NBRC 106054.</title>
        <authorList>
            <person name="Miyazawa S."/>
            <person name="Hosoyama A."/>
            <person name="Hashimoto M."/>
            <person name="Noguchi M."/>
            <person name="Tsuchikane K."/>
            <person name="Ohji S."/>
            <person name="Yamazoe A."/>
            <person name="Ichikawa N."/>
            <person name="Kimura A."/>
            <person name="Fujita N."/>
        </authorList>
    </citation>
    <scope>NUCLEOTIDE SEQUENCE [LARGE SCALE GENOMIC DNA]</scope>
    <source>
        <strain evidence="1 2">NBRC 106054</strain>
    </source>
</reference>
<dbReference type="RefSeq" id="WP_052955788.1">
    <property type="nucleotide sequence ID" value="NZ_BBWV01000002.1"/>
</dbReference>
<organism evidence="1 2">
    <name type="scientific">Flavihumibacter petaseus NBRC 106054</name>
    <dbReference type="NCBI Taxonomy" id="1220578"/>
    <lineage>
        <taxon>Bacteria</taxon>
        <taxon>Pseudomonadati</taxon>
        <taxon>Bacteroidota</taxon>
        <taxon>Chitinophagia</taxon>
        <taxon>Chitinophagales</taxon>
        <taxon>Chitinophagaceae</taxon>
        <taxon>Flavihumibacter</taxon>
    </lineage>
</organism>
<proteinExistence type="predicted"/>
<accession>A0A0E9N1L0</accession>
<evidence type="ECO:0000313" key="1">
    <source>
        <dbReference type="EMBL" id="GAO43739.1"/>
    </source>
</evidence>
<dbReference type="STRING" id="1220578.FPE01S_02_08450"/>
<protein>
    <recommendedName>
        <fullName evidence="3">DUF4258 domain-containing protein</fullName>
    </recommendedName>
</protein>
<evidence type="ECO:0008006" key="3">
    <source>
        <dbReference type="Google" id="ProtNLM"/>
    </source>
</evidence>
<dbReference type="InterPro" id="IPR025354">
    <property type="entry name" value="DUF4258"/>
</dbReference>
<comment type="caution">
    <text evidence="1">The sequence shown here is derived from an EMBL/GenBank/DDBJ whole genome shotgun (WGS) entry which is preliminary data.</text>
</comment>
<dbReference type="Proteomes" id="UP000033121">
    <property type="component" value="Unassembled WGS sequence"/>
</dbReference>
<dbReference type="Pfam" id="PF14076">
    <property type="entry name" value="DUF4258"/>
    <property type="match status" value="1"/>
</dbReference>
<gene>
    <name evidence="1" type="ORF">FPE01S_02_08450</name>
</gene>
<name>A0A0E9N1L0_9BACT</name>
<dbReference type="AlphaFoldDB" id="A0A0E9N1L0"/>
<keyword evidence="2" id="KW-1185">Reference proteome</keyword>
<evidence type="ECO:0000313" key="2">
    <source>
        <dbReference type="Proteomes" id="UP000033121"/>
    </source>
</evidence>
<sequence length="127" mass="14508">MRFKRSYGWVLIVVLAIVLIIRLLQGNKAGNATLEDRNPAHLSFTRHARCRMECREISEADVRYILQHGTINNRKSDPDDRPCPSVAVEGYSPEDKHHLRIVVGTCDKETRVITCIDLDQDFTCNCP</sequence>